<keyword evidence="1" id="KW-0456">Lyase</keyword>
<gene>
    <name evidence="3" type="ORF">GE061_019608</name>
</gene>
<evidence type="ECO:0000313" key="4">
    <source>
        <dbReference type="Proteomes" id="UP000466442"/>
    </source>
</evidence>
<dbReference type="GO" id="GO:0061928">
    <property type="term" value="F:glutathione specific gamma-glutamylcyclotransferase activity"/>
    <property type="evidence" value="ECO:0007669"/>
    <property type="project" value="InterPro"/>
</dbReference>
<dbReference type="AlphaFoldDB" id="A0A8S9XBJ5"/>
<protein>
    <submittedName>
        <fullName evidence="3">Uncharacterized protein</fullName>
    </submittedName>
</protein>
<proteinExistence type="predicted"/>
<dbReference type="InterPro" id="IPR006840">
    <property type="entry name" value="ChaC"/>
</dbReference>
<feature type="region of interest" description="Disordered" evidence="2">
    <location>
        <begin position="69"/>
        <end position="119"/>
    </location>
</feature>
<organism evidence="3 4">
    <name type="scientific">Apolygus lucorum</name>
    <name type="common">Small green plant bug</name>
    <name type="synonym">Lygocoris lucorum</name>
    <dbReference type="NCBI Taxonomy" id="248454"/>
    <lineage>
        <taxon>Eukaryota</taxon>
        <taxon>Metazoa</taxon>
        <taxon>Ecdysozoa</taxon>
        <taxon>Arthropoda</taxon>
        <taxon>Hexapoda</taxon>
        <taxon>Insecta</taxon>
        <taxon>Pterygota</taxon>
        <taxon>Neoptera</taxon>
        <taxon>Paraneoptera</taxon>
        <taxon>Hemiptera</taxon>
        <taxon>Heteroptera</taxon>
        <taxon>Panheteroptera</taxon>
        <taxon>Cimicomorpha</taxon>
        <taxon>Miridae</taxon>
        <taxon>Mirini</taxon>
        <taxon>Apolygus</taxon>
    </lineage>
</organism>
<dbReference type="Pfam" id="PF04752">
    <property type="entry name" value="ChaC"/>
    <property type="match status" value="1"/>
</dbReference>
<dbReference type="OrthoDB" id="1933483at2759"/>
<feature type="compositionally biased region" description="Basic residues" evidence="2">
    <location>
        <begin position="109"/>
        <end position="118"/>
    </location>
</feature>
<reference evidence="3" key="1">
    <citation type="journal article" date="2021" name="Mol. Ecol. Resour.">
        <title>Apolygus lucorum genome provides insights into omnivorousness and mesophyll feeding.</title>
        <authorList>
            <person name="Liu Y."/>
            <person name="Liu H."/>
            <person name="Wang H."/>
            <person name="Huang T."/>
            <person name="Liu B."/>
            <person name="Yang B."/>
            <person name="Yin L."/>
            <person name="Li B."/>
            <person name="Zhang Y."/>
            <person name="Zhang S."/>
            <person name="Jiang F."/>
            <person name="Zhang X."/>
            <person name="Ren Y."/>
            <person name="Wang B."/>
            <person name="Wang S."/>
            <person name="Lu Y."/>
            <person name="Wu K."/>
            <person name="Fan W."/>
            <person name="Wang G."/>
        </authorList>
    </citation>
    <scope>NUCLEOTIDE SEQUENCE</scope>
    <source>
        <strain evidence="3">12Hb</strain>
    </source>
</reference>
<dbReference type="EMBL" id="WIXP02000009">
    <property type="protein sequence ID" value="KAF6205436.1"/>
    <property type="molecule type" value="Genomic_DNA"/>
</dbReference>
<accession>A0A8S9XBJ5</accession>
<evidence type="ECO:0000313" key="3">
    <source>
        <dbReference type="EMBL" id="KAF6205436.1"/>
    </source>
</evidence>
<sequence>MMRSMPRQPIAIPIVIAIDPISWIPVGVRVTFLDCETYSFFWILNCDTTKLWGATESVDLTEIVASAEGGAANRGGGPPGKLDSERRHRPPRDHNTPISVSVTHDKPTRGRSTRHVTKRQGEVHGYARRFWQGNATHRGTPSQPGRVATLVEDMHTYKTAMDAQVEASRVKSQIIVAVVAPVTMQVALLLTVVCLSVSLFPDATCLKVKDIPSEVKKIEKEANQVVNNEKSDRGIVEVLRTYFNRLRELVRKTFGFRPPRYVQKEVEKAKSAMEKAEKATHDKH</sequence>
<dbReference type="GO" id="GO:0006751">
    <property type="term" value="P:glutathione catabolic process"/>
    <property type="evidence" value="ECO:0007669"/>
    <property type="project" value="InterPro"/>
</dbReference>
<keyword evidence="4" id="KW-1185">Reference proteome</keyword>
<name>A0A8S9XBJ5_APOLU</name>
<evidence type="ECO:0000256" key="1">
    <source>
        <dbReference type="ARBA" id="ARBA00023239"/>
    </source>
</evidence>
<dbReference type="Proteomes" id="UP000466442">
    <property type="component" value="Linkage Group LG9"/>
</dbReference>
<evidence type="ECO:0000256" key="2">
    <source>
        <dbReference type="SAM" id="MobiDB-lite"/>
    </source>
</evidence>
<comment type="caution">
    <text evidence="3">The sequence shown here is derived from an EMBL/GenBank/DDBJ whole genome shotgun (WGS) entry which is preliminary data.</text>
</comment>